<keyword evidence="3" id="KW-1185">Reference proteome</keyword>
<sequence>MSLSAASQPVLKSGHKLRVDQEYRRSRLHEARVSKCVIKKLKANSLQDADNIVDGQDKGRDQQSIVEEEQSGKMSKARCHINVPPASRVGEFSVELRRAGDTSTPQNPRTL</sequence>
<evidence type="ECO:0000313" key="3">
    <source>
        <dbReference type="Proteomes" id="UP001500889"/>
    </source>
</evidence>
<dbReference type="EMBL" id="AP029266">
    <property type="protein sequence ID" value="BFG01970.1"/>
    <property type="molecule type" value="Genomic_DNA"/>
</dbReference>
<dbReference type="AlphaFoldDB" id="A0AAU9G316"/>
<name>A0AAU9G316_DROMD</name>
<evidence type="ECO:0000313" key="2">
    <source>
        <dbReference type="EMBL" id="BFG01970.1"/>
    </source>
</evidence>
<protein>
    <submittedName>
        <fullName evidence="2">Uncharacterized protein</fullName>
    </submittedName>
</protein>
<accession>A0AAU9G316</accession>
<evidence type="ECO:0000256" key="1">
    <source>
        <dbReference type="SAM" id="MobiDB-lite"/>
    </source>
</evidence>
<dbReference type="Proteomes" id="UP001500889">
    <property type="component" value="Chromosome A"/>
</dbReference>
<reference evidence="2 3" key="1">
    <citation type="submission" date="2024-02" db="EMBL/GenBank/DDBJ databases">
        <title>A chromosome-level genome assembly of Drosophila madeirensis, a fruit fly species endemic to Madeira island.</title>
        <authorList>
            <person name="Tomihara K."/>
            <person name="Llopart A."/>
            <person name="Yamamoto D."/>
        </authorList>
    </citation>
    <scope>NUCLEOTIDE SEQUENCE [LARGE SCALE GENOMIC DNA]</scope>
    <source>
        <strain evidence="2 3">RF1</strain>
    </source>
</reference>
<feature type="compositionally biased region" description="Polar residues" evidence="1">
    <location>
        <begin position="101"/>
        <end position="111"/>
    </location>
</feature>
<proteinExistence type="predicted"/>
<feature type="region of interest" description="Disordered" evidence="1">
    <location>
        <begin position="51"/>
        <end position="111"/>
    </location>
</feature>
<organism evidence="2 3">
    <name type="scientific">Drosophila madeirensis</name>
    <name type="common">Fruit fly</name>
    <dbReference type="NCBI Taxonomy" id="30013"/>
    <lineage>
        <taxon>Eukaryota</taxon>
        <taxon>Metazoa</taxon>
        <taxon>Ecdysozoa</taxon>
        <taxon>Arthropoda</taxon>
        <taxon>Hexapoda</taxon>
        <taxon>Insecta</taxon>
        <taxon>Pterygota</taxon>
        <taxon>Neoptera</taxon>
        <taxon>Endopterygota</taxon>
        <taxon>Diptera</taxon>
        <taxon>Brachycera</taxon>
        <taxon>Muscomorpha</taxon>
        <taxon>Ephydroidea</taxon>
        <taxon>Drosophilidae</taxon>
        <taxon>Drosophila</taxon>
        <taxon>Sophophora</taxon>
    </lineage>
</organism>
<gene>
    <name evidence="2" type="ORF">DMAD_01601</name>
</gene>